<evidence type="ECO:0000313" key="6">
    <source>
        <dbReference type="Proteomes" id="UP000007799"/>
    </source>
</evidence>
<feature type="active site" evidence="2">
    <location>
        <position position="348"/>
    </location>
</feature>
<feature type="compositionally biased region" description="Polar residues" evidence="3">
    <location>
        <begin position="47"/>
        <end position="57"/>
    </location>
</feature>
<dbReference type="InParanoid" id="F2U3P0"/>
<evidence type="ECO:0000256" key="1">
    <source>
        <dbReference type="ARBA" id="ARBA00022801"/>
    </source>
</evidence>
<feature type="active site" evidence="2">
    <location>
        <position position="148"/>
    </location>
</feature>
<evidence type="ECO:0000313" key="5">
    <source>
        <dbReference type="EMBL" id="EGD82234.1"/>
    </source>
</evidence>
<dbReference type="PANTHER" id="PTHR11049:SF24">
    <property type="entry name" value="CYTOSOLIC ACYL COENZYME A THIOESTER HYDROLASE"/>
    <property type="match status" value="1"/>
</dbReference>
<dbReference type="GO" id="GO:0052816">
    <property type="term" value="F:long-chain fatty acyl-CoA hydrolase activity"/>
    <property type="evidence" value="ECO:0007669"/>
    <property type="project" value="TreeGrafter"/>
</dbReference>
<dbReference type="Gene3D" id="3.10.129.10">
    <property type="entry name" value="Hotdog Thioesterase"/>
    <property type="match status" value="2"/>
</dbReference>
<evidence type="ECO:0000256" key="3">
    <source>
        <dbReference type="SAM" id="MobiDB-lite"/>
    </source>
</evidence>
<dbReference type="GO" id="GO:0009062">
    <property type="term" value="P:fatty acid catabolic process"/>
    <property type="evidence" value="ECO:0007669"/>
    <property type="project" value="TreeGrafter"/>
</dbReference>
<dbReference type="InterPro" id="IPR006683">
    <property type="entry name" value="Thioestr_dom"/>
</dbReference>
<dbReference type="Pfam" id="PF03061">
    <property type="entry name" value="4HBT"/>
    <property type="match status" value="2"/>
</dbReference>
<dbReference type="InterPro" id="IPR029069">
    <property type="entry name" value="HotDog_dom_sf"/>
</dbReference>
<dbReference type="EMBL" id="GL832960">
    <property type="protein sequence ID" value="EGD82234.1"/>
    <property type="molecule type" value="Genomic_DNA"/>
</dbReference>
<dbReference type="CDD" id="cd03442">
    <property type="entry name" value="BFIT_BACH"/>
    <property type="match status" value="2"/>
</dbReference>
<dbReference type="GeneID" id="16077002"/>
<feature type="region of interest" description="Disordered" evidence="3">
    <location>
        <begin position="92"/>
        <end position="111"/>
    </location>
</feature>
<dbReference type="OrthoDB" id="331699at2759"/>
<dbReference type="eggNOG" id="KOG2763">
    <property type="taxonomic scope" value="Eukaryota"/>
</dbReference>
<feature type="region of interest" description="Disordered" evidence="3">
    <location>
        <begin position="41"/>
        <end position="66"/>
    </location>
</feature>
<feature type="region of interest" description="Disordered" evidence="3">
    <location>
        <begin position="460"/>
        <end position="536"/>
    </location>
</feature>
<dbReference type="Proteomes" id="UP000007799">
    <property type="component" value="Unassembled WGS sequence"/>
</dbReference>
<evidence type="ECO:0000256" key="2">
    <source>
        <dbReference type="PIRSR" id="PIRSR640170-1"/>
    </source>
</evidence>
<dbReference type="GO" id="GO:0006637">
    <property type="term" value="P:acyl-CoA metabolic process"/>
    <property type="evidence" value="ECO:0007669"/>
    <property type="project" value="TreeGrafter"/>
</dbReference>
<feature type="domain" description="HotDog ACOT-type" evidence="4">
    <location>
        <begin position="317"/>
        <end position="429"/>
    </location>
</feature>
<feature type="compositionally biased region" description="Basic and acidic residues" evidence="3">
    <location>
        <begin position="477"/>
        <end position="536"/>
    </location>
</feature>
<evidence type="ECO:0000259" key="4">
    <source>
        <dbReference type="PROSITE" id="PS51770"/>
    </source>
</evidence>
<dbReference type="InterPro" id="IPR040170">
    <property type="entry name" value="Cytosol_ACT"/>
</dbReference>
<dbReference type="FunCoup" id="F2U3P0">
    <property type="interactions" value="321"/>
</dbReference>
<accession>F2U3P0</accession>
<protein>
    <submittedName>
        <fullName evidence="5">Acyl-CoA hydrolase</fullName>
    </submittedName>
</protein>
<dbReference type="InterPro" id="IPR033120">
    <property type="entry name" value="HOTDOG_ACOT"/>
</dbReference>
<dbReference type="SUPFAM" id="SSF54637">
    <property type="entry name" value="Thioesterase/thiol ester dehydrase-isomerase"/>
    <property type="match status" value="2"/>
</dbReference>
<dbReference type="KEGG" id="sre:PTSG_02905"/>
<dbReference type="PANTHER" id="PTHR11049">
    <property type="entry name" value="ACYL COENZYME A THIOESTER HYDROLASE"/>
    <property type="match status" value="1"/>
</dbReference>
<dbReference type="OMA" id="PTDVNWG"/>
<name>F2U3P0_SALR5</name>
<dbReference type="GO" id="GO:0005829">
    <property type="term" value="C:cytosol"/>
    <property type="evidence" value="ECO:0007669"/>
    <property type="project" value="TreeGrafter"/>
</dbReference>
<dbReference type="RefSeq" id="XP_004996417.1">
    <property type="nucleotide sequence ID" value="XM_004996360.1"/>
</dbReference>
<dbReference type="STRING" id="946362.F2U3P0"/>
<feature type="domain" description="HotDog ACOT-type" evidence="4">
    <location>
        <begin position="132"/>
        <end position="252"/>
    </location>
</feature>
<dbReference type="AlphaFoldDB" id="F2U3P0"/>
<gene>
    <name evidence="5" type="ORF">PTSG_02905</name>
</gene>
<dbReference type="PROSITE" id="PS51770">
    <property type="entry name" value="HOTDOG_ACOT"/>
    <property type="match status" value="2"/>
</dbReference>
<sequence length="536" mass="58705">MLVNSASRPLAWFARASSFPRRSAQALASCHCSHSQQHHQQQPRRCFSQSSSNQQTPASVANSNSNSNRTTAAVLLSLGSAAALTGGYLLHDSQQSTPSSSSPASDRRSLVPTLPRPRFLSMAHCEKVPGAPPATAHISRLMLPDDANPAGNVHGGTILHMIDQAGWAAATKYYNANAEDGVVGVASLARIERVDFLQPMFIGEVSQLDAKVTYTSPHTIEVAVDVKAENVLTGKTRTTNKARAWYVVKEYTPHVEHTTSVLERNNTRDLYINAPVLPVPQLAFESEEQAAEGKQQYEQQCQDRLTRAEADATHPITDSQATLIHVILPSDCHSNGLAQAGTVMKLMDTAAGVTTVKHCRSNVVTASLEAVDFLRPVFNGDLIEIHAYPIFNSSRSMDIEVNVFSIDHLTSERRLATRSIFTFVALDEHHRPKPVPPVAITTQAQQVRWDVRQRKYEERKAARDALKAKMGARGKQAKGDGGEQEGMKKSQDEDKLDKKEDEVKKSESDGQDEVKKAKTLDSADVCECDKGKQEKA</sequence>
<keyword evidence="6" id="KW-1185">Reference proteome</keyword>
<feature type="compositionally biased region" description="Low complexity" evidence="3">
    <location>
        <begin position="92"/>
        <end position="104"/>
    </location>
</feature>
<organism evidence="6">
    <name type="scientific">Salpingoeca rosetta (strain ATCC 50818 / BSB-021)</name>
    <dbReference type="NCBI Taxonomy" id="946362"/>
    <lineage>
        <taxon>Eukaryota</taxon>
        <taxon>Choanoflagellata</taxon>
        <taxon>Craspedida</taxon>
        <taxon>Salpingoecidae</taxon>
        <taxon>Salpingoeca</taxon>
    </lineage>
</organism>
<reference evidence="5" key="1">
    <citation type="submission" date="2009-08" db="EMBL/GenBank/DDBJ databases">
        <title>Annotation of Salpingoeca rosetta.</title>
        <authorList>
            <consortium name="The Broad Institute Genome Sequencing Platform"/>
            <person name="Russ C."/>
            <person name="Cuomo C."/>
            <person name="Burger G."/>
            <person name="Gray M.W."/>
            <person name="Holland P.W.H."/>
            <person name="King N."/>
            <person name="Lang F.B.F."/>
            <person name="Roger A.J."/>
            <person name="Ruiz-Trillo I."/>
            <person name="Young S.K."/>
            <person name="Zeng Q."/>
            <person name="Gargeya S."/>
            <person name="Alvarado L."/>
            <person name="Berlin A."/>
            <person name="Chapman S.B."/>
            <person name="Chen Z."/>
            <person name="Freedman E."/>
            <person name="Gellesch M."/>
            <person name="Goldberg J."/>
            <person name="Griggs A."/>
            <person name="Gujja S."/>
            <person name="Heilman E."/>
            <person name="Heiman D."/>
            <person name="Howarth C."/>
            <person name="Mehta T."/>
            <person name="Neiman D."/>
            <person name="Pearson M."/>
            <person name="Roberts A."/>
            <person name="Saif S."/>
            <person name="Shea T."/>
            <person name="Shenoy N."/>
            <person name="Sisk P."/>
            <person name="Stolte C."/>
            <person name="Sykes S."/>
            <person name="White J."/>
            <person name="Yandava C."/>
            <person name="Haas B."/>
            <person name="Nusbaum C."/>
            <person name="Birren B."/>
        </authorList>
    </citation>
    <scope>NUCLEOTIDE SEQUENCE [LARGE SCALE GENOMIC DNA]</scope>
    <source>
        <strain evidence="5">ATCC 50818</strain>
    </source>
</reference>
<proteinExistence type="predicted"/>
<keyword evidence="1 5" id="KW-0378">Hydrolase</keyword>